<reference evidence="5 6" key="1">
    <citation type="journal article" date="2015" name="Nature">
        <title>rRNA introns, odd ribosomes, and small enigmatic genomes across a large radiation of phyla.</title>
        <authorList>
            <person name="Brown C.T."/>
            <person name="Hug L.A."/>
            <person name="Thomas B.C."/>
            <person name="Sharon I."/>
            <person name="Castelle C.J."/>
            <person name="Singh A."/>
            <person name="Wilkins M.J."/>
            <person name="Williams K.H."/>
            <person name="Banfield J.F."/>
        </authorList>
    </citation>
    <scope>NUCLEOTIDE SEQUENCE [LARGE SCALE GENOMIC DNA]</scope>
</reference>
<dbReference type="InterPro" id="IPR012318">
    <property type="entry name" value="HTH_CRP"/>
</dbReference>
<dbReference type="Proteomes" id="UP000034181">
    <property type="component" value="Unassembled WGS sequence"/>
</dbReference>
<dbReference type="InterPro" id="IPR036388">
    <property type="entry name" value="WH-like_DNA-bd_sf"/>
</dbReference>
<keyword evidence="3" id="KW-0804">Transcription</keyword>
<accession>A0A0G0MPA2</accession>
<dbReference type="AlphaFoldDB" id="A0A0G0MPA2"/>
<sequence>MQNNFFTQFKEYKIAKDDIFLYAQNVPTGVFYLKRGFVRQYSISKEGKELTIHIYMPGSFFPLFWAINNEKPDYNLQALTFCTVCVSPKEQFLDWIKNNPKMLYSLSSRLLYGLSGLKKRVEVISLDNSSQRVISILKYLSDHFGKKSSNGHIKITPYFTHESIAALTGLTRERVSIEMKTLKNKNKINYKRGTLIILDRTKL</sequence>
<gene>
    <name evidence="5" type="ORF">US96_C0010G0020</name>
</gene>
<organism evidence="5 6">
    <name type="scientific">Candidatus Woesebacteria bacterium GW2011_GWB1_38_5b</name>
    <dbReference type="NCBI Taxonomy" id="1618569"/>
    <lineage>
        <taxon>Bacteria</taxon>
        <taxon>Candidatus Woeseibacteriota</taxon>
    </lineage>
</organism>
<dbReference type="SUPFAM" id="SSF46785">
    <property type="entry name" value="Winged helix' DNA-binding domain"/>
    <property type="match status" value="1"/>
</dbReference>
<protein>
    <submittedName>
        <fullName evidence="5">Crp/Fnr family transcriptional regulator</fullName>
    </submittedName>
</protein>
<dbReference type="PROSITE" id="PS51063">
    <property type="entry name" value="HTH_CRP_2"/>
    <property type="match status" value="1"/>
</dbReference>
<dbReference type="EMBL" id="LBUZ01000010">
    <property type="protein sequence ID" value="KKQ75504.1"/>
    <property type="molecule type" value="Genomic_DNA"/>
</dbReference>
<dbReference type="SUPFAM" id="SSF51206">
    <property type="entry name" value="cAMP-binding domain-like"/>
    <property type="match status" value="1"/>
</dbReference>
<dbReference type="GO" id="GO:0005829">
    <property type="term" value="C:cytosol"/>
    <property type="evidence" value="ECO:0007669"/>
    <property type="project" value="TreeGrafter"/>
</dbReference>
<dbReference type="CDD" id="cd00038">
    <property type="entry name" value="CAP_ED"/>
    <property type="match status" value="1"/>
</dbReference>
<evidence type="ECO:0000313" key="6">
    <source>
        <dbReference type="Proteomes" id="UP000034181"/>
    </source>
</evidence>
<dbReference type="InterPro" id="IPR018490">
    <property type="entry name" value="cNMP-bd_dom_sf"/>
</dbReference>
<dbReference type="Pfam" id="PF00027">
    <property type="entry name" value="cNMP_binding"/>
    <property type="match status" value="1"/>
</dbReference>
<dbReference type="InterPro" id="IPR050397">
    <property type="entry name" value="Env_Response_Regulators"/>
</dbReference>
<dbReference type="PANTHER" id="PTHR24567:SF26">
    <property type="entry name" value="REGULATORY PROTEIN YEIL"/>
    <property type="match status" value="1"/>
</dbReference>
<dbReference type="GO" id="GO:0003700">
    <property type="term" value="F:DNA-binding transcription factor activity"/>
    <property type="evidence" value="ECO:0007669"/>
    <property type="project" value="TreeGrafter"/>
</dbReference>
<name>A0A0G0MPA2_9BACT</name>
<evidence type="ECO:0000256" key="3">
    <source>
        <dbReference type="ARBA" id="ARBA00023163"/>
    </source>
</evidence>
<dbReference type="Gene3D" id="2.60.120.10">
    <property type="entry name" value="Jelly Rolls"/>
    <property type="match status" value="1"/>
</dbReference>
<evidence type="ECO:0000313" key="5">
    <source>
        <dbReference type="EMBL" id="KKQ75504.1"/>
    </source>
</evidence>
<keyword evidence="2" id="KW-0238">DNA-binding</keyword>
<feature type="domain" description="HTH crp-type" evidence="4">
    <location>
        <begin position="127"/>
        <end position="201"/>
    </location>
</feature>
<dbReference type="Pfam" id="PF13545">
    <property type="entry name" value="HTH_Crp_2"/>
    <property type="match status" value="1"/>
</dbReference>
<evidence type="ECO:0000256" key="1">
    <source>
        <dbReference type="ARBA" id="ARBA00023015"/>
    </source>
</evidence>
<evidence type="ECO:0000256" key="2">
    <source>
        <dbReference type="ARBA" id="ARBA00023125"/>
    </source>
</evidence>
<dbReference type="PANTHER" id="PTHR24567">
    <property type="entry name" value="CRP FAMILY TRANSCRIPTIONAL REGULATORY PROTEIN"/>
    <property type="match status" value="1"/>
</dbReference>
<dbReference type="InterPro" id="IPR036390">
    <property type="entry name" value="WH_DNA-bd_sf"/>
</dbReference>
<evidence type="ECO:0000259" key="4">
    <source>
        <dbReference type="PROSITE" id="PS51063"/>
    </source>
</evidence>
<dbReference type="InterPro" id="IPR014710">
    <property type="entry name" value="RmlC-like_jellyroll"/>
</dbReference>
<proteinExistence type="predicted"/>
<dbReference type="InterPro" id="IPR000595">
    <property type="entry name" value="cNMP-bd_dom"/>
</dbReference>
<comment type="caution">
    <text evidence="5">The sequence shown here is derived from an EMBL/GenBank/DDBJ whole genome shotgun (WGS) entry which is preliminary data.</text>
</comment>
<keyword evidence="1" id="KW-0805">Transcription regulation</keyword>
<dbReference type="GO" id="GO:0003677">
    <property type="term" value="F:DNA binding"/>
    <property type="evidence" value="ECO:0007669"/>
    <property type="project" value="UniProtKB-KW"/>
</dbReference>
<dbReference type="Gene3D" id="1.10.10.10">
    <property type="entry name" value="Winged helix-like DNA-binding domain superfamily/Winged helix DNA-binding domain"/>
    <property type="match status" value="1"/>
</dbReference>